<dbReference type="InterPro" id="IPR012337">
    <property type="entry name" value="RNaseH-like_sf"/>
</dbReference>
<dbReference type="EMBL" id="NPEX01000125">
    <property type="protein sequence ID" value="RAI42797.1"/>
    <property type="molecule type" value="Genomic_DNA"/>
</dbReference>
<dbReference type="RefSeq" id="WP_111420311.1">
    <property type="nucleotide sequence ID" value="NZ_NPEX01000125.1"/>
</dbReference>
<dbReference type="GO" id="GO:0003676">
    <property type="term" value="F:nucleic acid binding"/>
    <property type="evidence" value="ECO:0007669"/>
    <property type="project" value="InterPro"/>
</dbReference>
<evidence type="ECO:0000259" key="1">
    <source>
        <dbReference type="Pfam" id="PF16473"/>
    </source>
</evidence>
<dbReference type="SUPFAM" id="SSF53098">
    <property type="entry name" value="Ribonuclease H-like"/>
    <property type="match status" value="1"/>
</dbReference>
<comment type="caution">
    <text evidence="2">The sequence shown here is derived from an EMBL/GenBank/DDBJ whole genome shotgun (WGS) entry which is preliminary data.</text>
</comment>
<feature type="domain" description="3'-5' exoribonuclease Rv2179c-like" evidence="1">
    <location>
        <begin position="6"/>
        <end position="175"/>
    </location>
</feature>
<sequence length="227" mass="25010">MSDELHLMIDIETLGTRPGAAILSIGAVVFAPYDRNGLLIRDRFYRGIELGSALRHGAVDAETLRWWLDQPVAVLSGAFSGTAMTADVLSGLAIWWAAKCPVGTPVWANGPAFDLVLIEDLCRRVTGRGAPWGFREHRCCRTLKAIATEAPVPERIGVEHHALADAEHQAVCVAARLRWLREREVGEAAARHLLDLERERSSRISLELDELRSTVRARPTSDMAGED</sequence>
<keyword evidence="3" id="KW-1185">Reference proteome</keyword>
<dbReference type="AlphaFoldDB" id="A0A327KXD8"/>
<gene>
    <name evidence="2" type="ORF">CH341_17540</name>
</gene>
<evidence type="ECO:0000313" key="2">
    <source>
        <dbReference type="EMBL" id="RAI42797.1"/>
    </source>
</evidence>
<name>A0A327KXD8_9BRAD</name>
<dbReference type="OrthoDB" id="256590at2"/>
<dbReference type="Gene3D" id="3.30.420.10">
    <property type="entry name" value="Ribonuclease H-like superfamily/Ribonuclease H"/>
    <property type="match status" value="1"/>
</dbReference>
<protein>
    <recommendedName>
        <fullName evidence="1">3'-5' exoribonuclease Rv2179c-like domain-containing protein</fullName>
    </recommendedName>
</protein>
<accession>A0A327KXD8</accession>
<dbReference type="Pfam" id="PF16473">
    <property type="entry name" value="Rv2179c-like"/>
    <property type="match status" value="1"/>
</dbReference>
<organism evidence="2 3">
    <name type="scientific">Rhodoplanes roseus</name>
    <dbReference type="NCBI Taxonomy" id="29409"/>
    <lineage>
        <taxon>Bacteria</taxon>
        <taxon>Pseudomonadati</taxon>
        <taxon>Pseudomonadota</taxon>
        <taxon>Alphaproteobacteria</taxon>
        <taxon>Hyphomicrobiales</taxon>
        <taxon>Nitrobacteraceae</taxon>
        <taxon>Rhodoplanes</taxon>
    </lineage>
</organism>
<dbReference type="Proteomes" id="UP000249130">
    <property type="component" value="Unassembled WGS sequence"/>
</dbReference>
<proteinExistence type="predicted"/>
<evidence type="ECO:0000313" key="3">
    <source>
        <dbReference type="Proteomes" id="UP000249130"/>
    </source>
</evidence>
<dbReference type="InterPro" id="IPR033390">
    <property type="entry name" value="Rv2179c-like"/>
</dbReference>
<reference evidence="2 3" key="1">
    <citation type="submission" date="2017-07" db="EMBL/GenBank/DDBJ databases">
        <title>Draft Genome Sequences of Select Purple Nonsulfur Bacteria.</title>
        <authorList>
            <person name="Lasarre B."/>
            <person name="Mckinlay J.B."/>
        </authorList>
    </citation>
    <scope>NUCLEOTIDE SEQUENCE [LARGE SCALE GENOMIC DNA]</scope>
    <source>
        <strain evidence="2 3">DSM 5909</strain>
    </source>
</reference>
<dbReference type="InterPro" id="IPR036397">
    <property type="entry name" value="RNaseH_sf"/>
</dbReference>